<dbReference type="Pfam" id="PF02926">
    <property type="entry name" value="THUMP"/>
    <property type="match status" value="1"/>
</dbReference>
<dbReference type="InterPro" id="IPR004114">
    <property type="entry name" value="THUMP_dom"/>
</dbReference>
<dbReference type="GO" id="GO:0003723">
    <property type="term" value="F:RNA binding"/>
    <property type="evidence" value="ECO:0007669"/>
    <property type="project" value="UniProtKB-UniRule"/>
</dbReference>
<feature type="domain" description="THUMP" evidence="4">
    <location>
        <begin position="45"/>
        <end position="155"/>
    </location>
</feature>
<dbReference type="Gene3D" id="3.40.50.150">
    <property type="entry name" value="Vaccinia Virus protein VP39"/>
    <property type="match status" value="1"/>
</dbReference>
<keyword evidence="3" id="KW-0694">RNA-binding</keyword>
<dbReference type="Proteomes" id="UP000095743">
    <property type="component" value="Chromosome"/>
</dbReference>
<keyword evidence="6" id="KW-1185">Reference proteome</keyword>
<dbReference type="PROSITE" id="PS00092">
    <property type="entry name" value="N6_MTASE"/>
    <property type="match status" value="1"/>
</dbReference>
<proteinExistence type="predicted"/>
<dbReference type="PROSITE" id="PS01261">
    <property type="entry name" value="UPF0020"/>
    <property type="match status" value="1"/>
</dbReference>
<reference evidence="5 6" key="1">
    <citation type="submission" date="2016-09" db="EMBL/GenBank/DDBJ databases">
        <title>Genomic analysis reveals versatility of anaerobic energy metabolism of Geosporobacter ferrireducens IRF9 of phylum Firmicutes.</title>
        <authorList>
            <person name="Kim S.-J."/>
        </authorList>
    </citation>
    <scope>NUCLEOTIDE SEQUENCE [LARGE SCALE GENOMIC DNA]</scope>
    <source>
        <strain evidence="5 6">IRF9</strain>
    </source>
</reference>
<dbReference type="InterPro" id="IPR029063">
    <property type="entry name" value="SAM-dependent_MTases_sf"/>
</dbReference>
<gene>
    <name evidence="5" type="ORF">Gferi_15705</name>
</gene>
<name>A0A1D8GIX4_9FIRM</name>
<evidence type="ECO:0000256" key="1">
    <source>
        <dbReference type="ARBA" id="ARBA00022603"/>
    </source>
</evidence>
<dbReference type="EMBL" id="CP017269">
    <property type="protein sequence ID" value="AOT70875.1"/>
    <property type="molecule type" value="Genomic_DNA"/>
</dbReference>
<dbReference type="Pfam" id="PF01170">
    <property type="entry name" value="UPF0020"/>
    <property type="match status" value="1"/>
</dbReference>
<dbReference type="InterPro" id="IPR054170">
    <property type="entry name" value="RlmL_1st"/>
</dbReference>
<dbReference type="OrthoDB" id="9809404at2"/>
<dbReference type="InterPro" id="IPR002052">
    <property type="entry name" value="DNA_methylase_N6_adenine_CS"/>
</dbReference>
<dbReference type="SMART" id="SM00981">
    <property type="entry name" value="THUMP"/>
    <property type="match status" value="1"/>
</dbReference>
<dbReference type="PANTHER" id="PTHR47313:SF1">
    <property type="entry name" value="RIBOSOMAL RNA LARGE SUBUNIT METHYLTRANSFERASE K_L"/>
    <property type="match status" value="1"/>
</dbReference>
<dbReference type="SUPFAM" id="SSF53335">
    <property type="entry name" value="S-adenosyl-L-methionine-dependent methyltransferases"/>
    <property type="match status" value="1"/>
</dbReference>
<dbReference type="GO" id="GO:0008990">
    <property type="term" value="F:rRNA (guanine-N2-)-methyltransferase activity"/>
    <property type="evidence" value="ECO:0007669"/>
    <property type="project" value="TreeGrafter"/>
</dbReference>
<sequence length="383" mass="43667">MEKIQLIATATFGLEEMVKLEVKKLGYEEITVENGRVTFNADEGAIPKANLWLRTADRVLVKMGEFEARTFDELFEKTKALPWEQWIPENGKFPVTGKSVKSTLFSVSDCQAIVKKAIVERLKQNYEVEWFSEEGPEFPIEVALLKDVVTLTIDTSGVGLHKRGYREKANEAPLKETLAAAMVLISRWREDRVLIDPFCGSGTIAIEAAMIGKNIAPGLERSFVSEGWPRVPEALWKEARVEALKAIRQDTDIQIYASDADPKAIKTAEENAYQANVDDCITFAVQDMARIRSDKKYGYIICNPPYGERLGEQKEVEDLYKRMGQVFSKFDTWSVYVITSHEEFERLYGKKTSKKRKLFNGRIKVDYYQFFGPKPPKELFGNL</sequence>
<dbReference type="CDD" id="cd02440">
    <property type="entry name" value="AdoMet_MTases"/>
    <property type="match status" value="1"/>
</dbReference>
<evidence type="ECO:0000256" key="2">
    <source>
        <dbReference type="ARBA" id="ARBA00022679"/>
    </source>
</evidence>
<organism evidence="5 6">
    <name type="scientific">Geosporobacter ferrireducens</name>
    <dbReference type="NCBI Taxonomy" id="1424294"/>
    <lineage>
        <taxon>Bacteria</taxon>
        <taxon>Bacillati</taxon>
        <taxon>Bacillota</taxon>
        <taxon>Clostridia</taxon>
        <taxon>Peptostreptococcales</taxon>
        <taxon>Thermotaleaceae</taxon>
        <taxon>Geosporobacter</taxon>
    </lineage>
</organism>
<accession>A0A1D8GIX4</accession>
<dbReference type="CDD" id="cd11715">
    <property type="entry name" value="THUMP_AdoMetMT"/>
    <property type="match status" value="1"/>
</dbReference>
<dbReference type="PROSITE" id="PS51165">
    <property type="entry name" value="THUMP"/>
    <property type="match status" value="1"/>
</dbReference>
<dbReference type="GO" id="GO:0070043">
    <property type="term" value="F:rRNA (guanine-N7-)-methyltransferase activity"/>
    <property type="evidence" value="ECO:0007669"/>
    <property type="project" value="TreeGrafter"/>
</dbReference>
<keyword evidence="2" id="KW-0808">Transferase</keyword>
<protein>
    <submittedName>
        <fullName evidence="5">N-6 DNA methylase</fullName>
    </submittedName>
</protein>
<dbReference type="InterPro" id="IPR000241">
    <property type="entry name" value="RlmKL-like_Mtase"/>
</dbReference>
<dbReference type="Pfam" id="PF22020">
    <property type="entry name" value="RlmL_1st"/>
    <property type="match status" value="1"/>
</dbReference>
<dbReference type="InterPro" id="IPR053943">
    <property type="entry name" value="RlmKL-like_Mtase_CS"/>
</dbReference>
<dbReference type="PANTHER" id="PTHR47313">
    <property type="entry name" value="RIBOSOMAL RNA LARGE SUBUNIT METHYLTRANSFERASE K/L"/>
    <property type="match status" value="1"/>
</dbReference>
<dbReference type="STRING" id="1424294.Gferi_15705"/>
<evidence type="ECO:0000256" key="3">
    <source>
        <dbReference type="PROSITE-ProRule" id="PRU00529"/>
    </source>
</evidence>
<keyword evidence="1 5" id="KW-0489">Methyltransferase</keyword>
<dbReference type="Gene3D" id="3.30.2130.30">
    <property type="match status" value="1"/>
</dbReference>
<dbReference type="AlphaFoldDB" id="A0A1D8GIX4"/>
<dbReference type="RefSeq" id="WP_069978119.1">
    <property type="nucleotide sequence ID" value="NZ_CP017269.1"/>
</dbReference>
<evidence type="ECO:0000313" key="5">
    <source>
        <dbReference type="EMBL" id="AOT70875.1"/>
    </source>
</evidence>
<evidence type="ECO:0000259" key="4">
    <source>
        <dbReference type="PROSITE" id="PS51165"/>
    </source>
</evidence>
<dbReference type="KEGG" id="gfe:Gferi_15705"/>
<evidence type="ECO:0000313" key="6">
    <source>
        <dbReference type="Proteomes" id="UP000095743"/>
    </source>
</evidence>